<protein>
    <submittedName>
        <fullName evidence="1">Uncharacterized protein</fullName>
    </submittedName>
</protein>
<name>A0ABP0L0S2_9DINO</name>
<keyword evidence="2" id="KW-1185">Reference proteome</keyword>
<organism evidence="1 2">
    <name type="scientific">Durusdinium trenchii</name>
    <dbReference type="NCBI Taxonomy" id="1381693"/>
    <lineage>
        <taxon>Eukaryota</taxon>
        <taxon>Sar</taxon>
        <taxon>Alveolata</taxon>
        <taxon>Dinophyceae</taxon>
        <taxon>Suessiales</taxon>
        <taxon>Symbiodiniaceae</taxon>
        <taxon>Durusdinium</taxon>
    </lineage>
</organism>
<sequence length="216" mass="24085">MAVGLATLLPSRGELPHPRILVELPEPKASTADAISRQTHVPPEQARMALGTMRQPRDFASNAKQLWLQVSGALLVIAGRPITCPGMLERALTEVYVLGMNGYTDLSPQGVRNEADVDPEITQGDEDGGWAWDIEEEEGEVLHDIFKRSEFFIGQVGPNKGRMQQMAWVESNPSWNRGFETLTAPLIGRNDGLTKIRLNNKLLLYRRRVWSTSKLV</sequence>
<comment type="caution">
    <text evidence="1">The sequence shown here is derived from an EMBL/GenBank/DDBJ whole genome shotgun (WGS) entry which is preliminary data.</text>
</comment>
<accession>A0ABP0L0S2</accession>
<evidence type="ECO:0000313" key="2">
    <source>
        <dbReference type="Proteomes" id="UP001642484"/>
    </source>
</evidence>
<dbReference type="Proteomes" id="UP001642484">
    <property type="component" value="Unassembled WGS sequence"/>
</dbReference>
<evidence type="ECO:0000313" key="1">
    <source>
        <dbReference type="EMBL" id="CAK9032387.1"/>
    </source>
</evidence>
<proteinExistence type="predicted"/>
<gene>
    <name evidence="1" type="ORF">CCMP2556_LOCUS18671</name>
</gene>
<reference evidence="1 2" key="1">
    <citation type="submission" date="2024-02" db="EMBL/GenBank/DDBJ databases">
        <authorList>
            <person name="Chen Y."/>
            <person name="Shah S."/>
            <person name="Dougan E. K."/>
            <person name="Thang M."/>
            <person name="Chan C."/>
        </authorList>
    </citation>
    <scope>NUCLEOTIDE SEQUENCE [LARGE SCALE GENOMIC DNA]</scope>
</reference>
<dbReference type="EMBL" id="CAXAMN010010680">
    <property type="protein sequence ID" value="CAK9032387.1"/>
    <property type="molecule type" value="Genomic_DNA"/>
</dbReference>